<evidence type="ECO:0008006" key="13">
    <source>
        <dbReference type="Google" id="ProtNLM"/>
    </source>
</evidence>
<keyword evidence="4 9" id="KW-0812">Transmembrane</keyword>
<evidence type="ECO:0000256" key="10">
    <source>
        <dbReference type="RuleBase" id="RU000488"/>
    </source>
</evidence>
<dbReference type="InterPro" id="IPR050567">
    <property type="entry name" value="Mitochondrial_Carrier"/>
</dbReference>
<sequence>MSTNDPSELNPTVDFIAGTMGGISSLVVGFPFDTVKVRFQNPQFQDKYRSTFHAITTIIREERFVGLFRGITSPLAATALMNGLVFSSYRFFLKLQLENNDAIPTLSQIAWAGTGCGIVSSIITTPTELIKIRQQSLPVHCYASCVGYCPAARSSRALSGNNSDSIERLWVRGYEATLRFFASQPQPPIEESSRKSKRHSETSAIVHEFDHQPGQSSWTTLLFAGAMAGIAGWLFTFPLDVVKTRVQGIDAPTYSNTLPVSSPTNGPNTSSYSRHANIHANSTHSTPLLGTAQVHTNANNSANSNVLHPYRTTWSTIVNSYRAEGYRVFFRGLAPTLIRAIPVNMATFATFETVVAALS</sequence>
<evidence type="ECO:0000256" key="8">
    <source>
        <dbReference type="ARBA" id="ARBA00023136"/>
    </source>
</evidence>
<keyword evidence="7" id="KW-0496">Mitochondrion</keyword>
<name>A0ABR1IX67_9AGAR</name>
<keyword evidence="6" id="KW-1133">Transmembrane helix</keyword>
<feature type="repeat" description="Solcar" evidence="9">
    <location>
        <begin position="9"/>
        <end position="95"/>
    </location>
</feature>
<keyword evidence="8 9" id="KW-0472">Membrane</keyword>
<feature type="repeat" description="Solcar" evidence="9">
    <location>
        <begin position="216"/>
        <end position="357"/>
    </location>
</feature>
<keyword evidence="5" id="KW-0677">Repeat</keyword>
<dbReference type="Gene3D" id="1.50.40.10">
    <property type="entry name" value="Mitochondrial carrier domain"/>
    <property type="match status" value="2"/>
</dbReference>
<evidence type="ECO:0000256" key="2">
    <source>
        <dbReference type="ARBA" id="ARBA00006375"/>
    </source>
</evidence>
<evidence type="ECO:0000256" key="3">
    <source>
        <dbReference type="ARBA" id="ARBA00022448"/>
    </source>
</evidence>
<accession>A0ABR1IX67</accession>
<evidence type="ECO:0000256" key="4">
    <source>
        <dbReference type="ARBA" id="ARBA00022692"/>
    </source>
</evidence>
<evidence type="ECO:0000256" key="5">
    <source>
        <dbReference type="ARBA" id="ARBA00022737"/>
    </source>
</evidence>
<gene>
    <name evidence="11" type="ORF">VKT23_017028</name>
</gene>
<dbReference type="SUPFAM" id="SSF103506">
    <property type="entry name" value="Mitochondrial carrier"/>
    <property type="match status" value="1"/>
</dbReference>
<dbReference type="Pfam" id="PF00153">
    <property type="entry name" value="Mito_carr"/>
    <property type="match status" value="3"/>
</dbReference>
<proteinExistence type="inferred from homology"/>
<evidence type="ECO:0000256" key="6">
    <source>
        <dbReference type="ARBA" id="ARBA00022989"/>
    </source>
</evidence>
<reference evidence="11 12" key="1">
    <citation type="submission" date="2024-01" db="EMBL/GenBank/DDBJ databases">
        <title>A draft genome for the cacao thread blight pathogen Marasmiellus scandens.</title>
        <authorList>
            <person name="Baruah I.K."/>
            <person name="Leung J."/>
            <person name="Bukari Y."/>
            <person name="Amoako-Attah I."/>
            <person name="Meinhardt L.W."/>
            <person name="Bailey B.A."/>
            <person name="Cohen S.P."/>
        </authorList>
    </citation>
    <scope>NUCLEOTIDE SEQUENCE [LARGE SCALE GENOMIC DNA]</scope>
    <source>
        <strain evidence="11 12">GH-19</strain>
    </source>
</reference>
<organism evidence="11 12">
    <name type="scientific">Marasmiellus scandens</name>
    <dbReference type="NCBI Taxonomy" id="2682957"/>
    <lineage>
        <taxon>Eukaryota</taxon>
        <taxon>Fungi</taxon>
        <taxon>Dikarya</taxon>
        <taxon>Basidiomycota</taxon>
        <taxon>Agaricomycotina</taxon>
        <taxon>Agaricomycetes</taxon>
        <taxon>Agaricomycetidae</taxon>
        <taxon>Agaricales</taxon>
        <taxon>Marasmiineae</taxon>
        <taxon>Omphalotaceae</taxon>
        <taxon>Marasmiellus</taxon>
    </lineage>
</organism>
<dbReference type="InterPro" id="IPR018108">
    <property type="entry name" value="MCP_transmembrane"/>
</dbReference>
<keyword evidence="3 10" id="KW-0813">Transport</keyword>
<evidence type="ECO:0000256" key="7">
    <source>
        <dbReference type="ARBA" id="ARBA00023128"/>
    </source>
</evidence>
<evidence type="ECO:0000256" key="1">
    <source>
        <dbReference type="ARBA" id="ARBA00004225"/>
    </source>
</evidence>
<keyword evidence="12" id="KW-1185">Reference proteome</keyword>
<dbReference type="EMBL" id="JBANRG010000068">
    <property type="protein sequence ID" value="KAK7440391.1"/>
    <property type="molecule type" value="Genomic_DNA"/>
</dbReference>
<dbReference type="InterPro" id="IPR023395">
    <property type="entry name" value="MCP_dom_sf"/>
</dbReference>
<evidence type="ECO:0000313" key="12">
    <source>
        <dbReference type="Proteomes" id="UP001498398"/>
    </source>
</evidence>
<dbReference type="PANTHER" id="PTHR45624">
    <property type="entry name" value="MITOCHONDRIAL BASIC AMINO ACIDS TRANSPORTER-RELATED"/>
    <property type="match status" value="1"/>
</dbReference>
<comment type="similarity">
    <text evidence="2 10">Belongs to the mitochondrial carrier (TC 2.A.29) family.</text>
</comment>
<dbReference type="PANTHER" id="PTHR45624:SF10">
    <property type="entry name" value="SLC (SOLUTE CARRIER) HOMOLOG"/>
    <property type="match status" value="1"/>
</dbReference>
<protein>
    <recommendedName>
        <fullName evidence="13">Mitochondrial carrier</fullName>
    </recommendedName>
</protein>
<comment type="caution">
    <text evidence="11">The sequence shown here is derived from an EMBL/GenBank/DDBJ whole genome shotgun (WGS) entry which is preliminary data.</text>
</comment>
<dbReference type="Proteomes" id="UP001498398">
    <property type="component" value="Unassembled WGS sequence"/>
</dbReference>
<dbReference type="PROSITE" id="PS50920">
    <property type="entry name" value="SOLCAR"/>
    <property type="match status" value="2"/>
</dbReference>
<evidence type="ECO:0000256" key="9">
    <source>
        <dbReference type="PROSITE-ProRule" id="PRU00282"/>
    </source>
</evidence>
<evidence type="ECO:0000313" key="11">
    <source>
        <dbReference type="EMBL" id="KAK7440391.1"/>
    </source>
</evidence>
<comment type="subcellular location">
    <subcellularLocation>
        <location evidence="1">Mitochondrion membrane</location>
        <topology evidence="1">Multi-pass membrane protein</topology>
    </subcellularLocation>
</comment>